<dbReference type="AlphaFoldDB" id="A0A150JCS8"/>
<organism evidence="1 3">
    <name type="scientific">Candidatus Methanofastidiosum methylothiophilum</name>
    <dbReference type="NCBI Taxonomy" id="1705564"/>
    <lineage>
        <taxon>Archaea</taxon>
        <taxon>Methanobacteriati</taxon>
        <taxon>Methanobacteriota</taxon>
        <taxon>Stenosarchaea group</taxon>
        <taxon>Candidatus Methanofastidiosia</taxon>
        <taxon>Candidatus Methanofastidiosales</taxon>
        <taxon>Candidatus Methanofastidiosaceae</taxon>
        <taxon>Candidatus Methanofastidiosum</taxon>
    </lineage>
</organism>
<evidence type="ECO:0000313" key="1">
    <source>
        <dbReference type="EMBL" id="KYC54878.1"/>
    </source>
</evidence>
<proteinExistence type="predicted"/>
<evidence type="ECO:0000313" key="3">
    <source>
        <dbReference type="Proteomes" id="UP000092420"/>
    </source>
</evidence>
<sequence length="45" mass="5000">MGIVNVIEENQNTKNKCPSIEISGNPSVEEIIVILSLFNLREADK</sequence>
<dbReference type="EMBL" id="LNJE01000005">
    <property type="protein sequence ID" value="KYC58073.1"/>
    <property type="molecule type" value="Genomic_DNA"/>
</dbReference>
<dbReference type="Proteomes" id="UP000092420">
    <property type="component" value="Unassembled WGS sequence"/>
</dbReference>
<protein>
    <submittedName>
        <fullName evidence="1">Uncharacterized protein</fullName>
    </submittedName>
</protein>
<gene>
    <name evidence="1" type="ORF">AN188_00675</name>
    <name evidence="2" type="ORF">APG09_00573</name>
</gene>
<reference evidence="1 3" key="1">
    <citation type="journal article" date="2016" name="ISME J.">
        <title>Chasing the elusive Euryarchaeota class WSA2: genomes reveal a uniquely fastidious methyl-reducing methanogen.</title>
        <authorList>
            <person name="Nobu M.K."/>
            <person name="Narihiro T."/>
            <person name="Kuroda K."/>
            <person name="Mei R."/>
            <person name="Liu W.T."/>
        </authorList>
    </citation>
    <scope>NUCLEOTIDE SEQUENCE [LARGE SCALE GENOMIC DNA]</scope>
    <source>
        <strain evidence="1">ADurb1013_Bin02101</strain>
        <strain evidence="2">ADurb1213_Bin02801</strain>
    </source>
</reference>
<name>A0A150JCS8_9EURY</name>
<comment type="caution">
    <text evidence="1">The sequence shown here is derived from an EMBL/GenBank/DDBJ whole genome shotgun (WGS) entry which is preliminary data.</text>
</comment>
<accession>A0A150JH87</accession>
<accession>A0A150JCS8</accession>
<evidence type="ECO:0000313" key="2">
    <source>
        <dbReference type="EMBL" id="KYC58073.1"/>
    </source>
</evidence>
<dbReference type="EMBL" id="LNJB01000006">
    <property type="protein sequence ID" value="KYC54878.1"/>
    <property type="molecule type" value="Genomic_DNA"/>
</dbReference>
<accession>A0A150JLB9</accession>